<dbReference type="EMBL" id="CP042582">
    <property type="protein sequence ID" value="QEX24304.1"/>
    <property type="molecule type" value="Genomic_DNA"/>
</dbReference>
<dbReference type="RefSeq" id="WP_191909140.1">
    <property type="nucleotide sequence ID" value="NZ_CP042582.1"/>
</dbReference>
<feature type="chain" id="PRO_5023874178" description="Parvulin-like PPIase" evidence="10">
    <location>
        <begin position="23"/>
        <end position="321"/>
    </location>
</feature>
<dbReference type="InterPro" id="IPR046357">
    <property type="entry name" value="PPIase_dom_sf"/>
</dbReference>
<proteinExistence type="inferred from homology"/>
<evidence type="ECO:0000256" key="5">
    <source>
        <dbReference type="ARBA" id="ARBA00023110"/>
    </source>
</evidence>
<name>A0A5J6N4E7_9PROT</name>
<dbReference type="Gene3D" id="3.10.50.40">
    <property type="match status" value="1"/>
</dbReference>
<dbReference type="GO" id="GO:0003755">
    <property type="term" value="F:peptidyl-prolyl cis-trans isomerase activity"/>
    <property type="evidence" value="ECO:0007669"/>
    <property type="project" value="UniProtKB-KW"/>
</dbReference>
<dbReference type="SUPFAM" id="SSF109998">
    <property type="entry name" value="Triger factor/SurA peptide-binding domain-like"/>
    <property type="match status" value="1"/>
</dbReference>
<evidence type="ECO:0000256" key="4">
    <source>
        <dbReference type="ARBA" id="ARBA00018370"/>
    </source>
</evidence>
<feature type="domain" description="PpiC" evidence="11">
    <location>
        <begin position="155"/>
        <end position="245"/>
    </location>
</feature>
<feature type="region of interest" description="Disordered" evidence="9">
    <location>
        <begin position="280"/>
        <end position="321"/>
    </location>
</feature>
<keyword evidence="8 12" id="KW-0413">Isomerase</keyword>
<dbReference type="EC" id="5.2.1.8" evidence="3"/>
<dbReference type="PANTHER" id="PTHR47245">
    <property type="entry name" value="PEPTIDYLPROLYL ISOMERASE"/>
    <property type="match status" value="1"/>
</dbReference>
<evidence type="ECO:0000256" key="1">
    <source>
        <dbReference type="ARBA" id="ARBA00000971"/>
    </source>
</evidence>
<feature type="signal peptide" evidence="10">
    <location>
        <begin position="1"/>
        <end position="22"/>
    </location>
</feature>
<evidence type="ECO:0000256" key="2">
    <source>
        <dbReference type="ARBA" id="ARBA00007656"/>
    </source>
</evidence>
<dbReference type="AlphaFoldDB" id="A0A5J6N4E7"/>
<keyword evidence="10" id="KW-0732">Signal</keyword>
<evidence type="ECO:0000256" key="3">
    <source>
        <dbReference type="ARBA" id="ARBA00013194"/>
    </source>
</evidence>
<dbReference type="InterPro" id="IPR000297">
    <property type="entry name" value="PPIase_PpiC"/>
</dbReference>
<keyword evidence="5 8" id="KW-0697">Rotamase</keyword>
<dbReference type="InterPro" id="IPR050245">
    <property type="entry name" value="PrsA_foldase"/>
</dbReference>
<evidence type="ECO:0000313" key="12">
    <source>
        <dbReference type="EMBL" id="QEX24304.1"/>
    </source>
</evidence>
<dbReference type="PROSITE" id="PS50198">
    <property type="entry name" value="PPIC_PPIASE_2"/>
    <property type="match status" value="1"/>
</dbReference>
<comment type="similarity">
    <text evidence="2">Belongs to the PpiC/parvulin rotamase family.</text>
</comment>
<feature type="compositionally biased region" description="Low complexity" evidence="9">
    <location>
        <begin position="294"/>
        <end position="321"/>
    </location>
</feature>
<dbReference type="SUPFAM" id="SSF54534">
    <property type="entry name" value="FKBP-like"/>
    <property type="match status" value="1"/>
</dbReference>
<evidence type="ECO:0000256" key="9">
    <source>
        <dbReference type="SAM" id="MobiDB-lite"/>
    </source>
</evidence>
<evidence type="ECO:0000256" key="10">
    <source>
        <dbReference type="SAM" id="SignalP"/>
    </source>
</evidence>
<organism evidence="12 13">
    <name type="scientific">Hypericibacter adhaerens</name>
    <dbReference type="NCBI Taxonomy" id="2602016"/>
    <lineage>
        <taxon>Bacteria</taxon>
        <taxon>Pseudomonadati</taxon>
        <taxon>Pseudomonadota</taxon>
        <taxon>Alphaproteobacteria</taxon>
        <taxon>Rhodospirillales</taxon>
        <taxon>Dongiaceae</taxon>
        <taxon>Hypericibacter</taxon>
    </lineage>
</organism>
<keyword evidence="13" id="KW-1185">Reference proteome</keyword>
<evidence type="ECO:0000259" key="11">
    <source>
        <dbReference type="PROSITE" id="PS50198"/>
    </source>
</evidence>
<evidence type="ECO:0000256" key="8">
    <source>
        <dbReference type="PROSITE-ProRule" id="PRU00278"/>
    </source>
</evidence>
<sequence length="321" mass="34395">MNKLLMAGVAAILAFATHPLLADDAATTPAAPAADTQAPADAQATAPDPVVATVNGADIHRSDVIASARSLPEQYQQQIDLIFPALVERLVGLELLAQAGRAQNLATDPEVQKMMKAYENEAIRHVYMTNLIHDGVTDEEVQKRYDAYVAANPPKTEIHARHILLKTKEEAEAVIAELDKGADFAELAKTKSTDPAASNGGDLGYFLPEEMVKPFADAAMALEKGQYTKTPVQTEFGWHVILLEDKRDRKPPTLDEMKSELQSQIAEEIVGKKVDELRATAKIEEFNPDGTPKTDTPAPADGGAAPATDGTQAPATDAPAQ</sequence>
<protein>
    <recommendedName>
        <fullName evidence="4">Parvulin-like PPIase</fullName>
        <ecNumber evidence="3">5.2.1.8</ecNumber>
    </recommendedName>
    <alternativeName>
        <fullName evidence="6">Peptidyl-prolyl cis-trans isomerase plp</fullName>
    </alternativeName>
    <alternativeName>
        <fullName evidence="7">Rotamase plp</fullName>
    </alternativeName>
</protein>
<evidence type="ECO:0000313" key="13">
    <source>
        <dbReference type="Proteomes" id="UP000325797"/>
    </source>
</evidence>
<evidence type="ECO:0000256" key="7">
    <source>
        <dbReference type="ARBA" id="ARBA00031484"/>
    </source>
</evidence>
<gene>
    <name evidence="12" type="ORF">FRZ61_42450</name>
</gene>
<dbReference type="KEGG" id="hadh:FRZ61_42450"/>
<reference evidence="12 13" key="1">
    <citation type="submission" date="2019-08" db="EMBL/GenBank/DDBJ databases">
        <title>Hyperibacter terrae gen. nov., sp. nov. and Hyperibacter viscosus sp. nov., two new members in the family Rhodospirillaceae isolated from the rhizosphere of Hypericum perforatum.</title>
        <authorList>
            <person name="Noviana Z."/>
        </authorList>
    </citation>
    <scope>NUCLEOTIDE SEQUENCE [LARGE SCALE GENOMIC DNA]</scope>
    <source>
        <strain evidence="12 13">R5959</strain>
    </source>
</reference>
<dbReference type="Proteomes" id="UP000325797">
    <property type="component" value="Chromosome"/>
</dbReference>
<comment type="catalytic activity">
    <reaction evidence="1">
        <text>[protein]-peptidylproline (omega=180) = [protein]-peptidylproline (omega=0)</text>
        <dbReference type="Rhea" id="RHEA:16237"/>
        <dbReference type="Rhea" id="RHEA-COMP:10747"/>
        <dbReference type="Rhea" id="RHEA-COMP:10748"/>
        <dbReference type="ChEBI" id="CHEBI:83833"/>
        <dbReference type="ChEBI" id="CHEBI:83834"/>
        <dbReference type="EC" id="5.2.1.8"/>
    </reaction>
</comment>
<accession>A0A5J6N4E7</accession>
<dbReference type="PANTHER" id="PTHR47245:SF2">
    <property type="entry name" value="PEPTIDYL-PROLYL CIS-TRANS ISOMERASE HP_0175-RELATED"/>
    <property type="match status" value="1"/>
</dbReference>
<dbReference type="Pfam" id="PF00639">
    <property type="entry name" value="Rotamase"/>
    <property type="match status" value="1"/>
</dbReference>
<dbReference type="InterPro" id="IPR027304">
    <property type="entry name" value="Trigger_fact/SurA_dom_sf"/>
</dbReference>
<evidence type="ECO:0000256" key="6">
    <source>
        <dbReference type="ARBA" id="ARBA00030642"/>
    </source>
</evidence>